<dbReference type="Gene3D" id="3.10.180.10">
    <property type="entry name" value="2,3-Dihydroxybiphenyl 1,2-Dioxygenase, domain 1"/>
    <property type="match status" value="1"/>
</dbReference>
<dbReference type="PANTHER" id="PTHR36503">
    <property type="entry name" value="BLR2520 PROTEIN"/>
    <property type="match status" value="1"/>
</dbReference>
<evidence type="ECO:0000313" key="2">
    <source>
        <dbReference type="EMBL" id="ARF58889.1"/>
    </source>
</evidence>
<dbReference type="InterPro" id="IPR029068">
    <property type="entry name" value="Glyas_Bleomycin-R_OHBP_Dase"/>
</dbReference>
<dbReference type="EMBL" id="CP020569">
    <property type="protein sequence ID" value="ARF58889.1"/>
    <property type="molecule type" value="Genomic_DNA"/>
</dbReference>
<dbReference type="GO" id="GO:0051213">
    <property type="term" value="F:dioxygenase activity"/>
    <property type="evidence" value="ECO:0007669"/>
    <property type="project" value="UniProtKB-KW"/>
</dbReference>
<dbReference type="CDD" id="cd06587">
    <property type="entry name" value="VOC"/>
    <property type="match status" value="1"/>
</dbReference>
<proteinExistence type="predicted"/>
<evidence type="ECO:0000313" key="3">
    <source>
        <dbReference type="Proteomes" id="UP000192726"/>
    </source>
</evidence>
<dbReference type="PROSITE" id="PS51819">
    <property type="entry name" value="VOC"/>
    <property type="match status" value="1"/>
</dbReference>
<dbReference type="Pfam" id="PF00903">
    <property type="entry name" value="Glyoxalase"/>
    <property type="match status" value="1"/>
</dbReference>
<keyword evidence="2" id="KW-0223">Dioxygenase</keyword>
<dbReference type="PANTHER" id="PTHR36503:SF1">
    <property type="entry name" value="BLR2520 PROTEIN"/>
    <property type="match status" value="1"/>
</dbReference>
<protein>
    <submittedName>
        <fullName evidence="2">Glyoxalase/bleomycin resistance/dioxygenase family protein</fullName>
    </submittedName>
</protein>
<sequence>MPFAPCLSVKDTAASIAFYKKLGFDVDSSTASPGDDIHMLTYQGGFCGMLYSNADLKKWLPVLADTPIGFAGMFYLAVNDFEAAHDHIADHAEIIKDTDTDHTGQRMFYFRDPDGYVIGINDQAALQASDLGKYA</sequence>
<gene>
    <name evidence="2" type="ORF">B1H19_36110</name>
</gene>
<organism evidence="2 3">
    <name type="scientific">Streptomyces gilvosporeus</name>
    <dbReference type="NCBI Taxonomy" id="553510"/>
    <lineage>
        <taxon>Bacteria</taxon>
        <taxon>Bacillati</taxon>
        <taxon>Actinomycetota</taxon>
        <taxon>Actinomycetes</taxon>
        <taxon>Kitasatosporales</taxon>
        <taxon>Streptomycetaceae</taxon>
        <taxon>Streptomyces</taxon>
    </lineage>
</organism>
<dbReference type="KEGG" id="sgv:B1H19_36110"/>
<name>A0A1V0U0Z3_9ACTN</name>
<dbReference type="InterPro" id="IPR037523">
    <property type="entry name" value="VOC_core"/>
</dbReference>
<dbReference type="InterPro" id="IPR004360">
    <property type="entry name" value="Glyas_Fos-R_dOase_dom"/>
</dbReference>
<dbReference type="RefSeq" id="WP_083109081.1">
    <property type="nucleotide sequence ID" value="NZ_CP020569.1"/>
</dbReference>
<evidence type="ECO:0000259" key="1">
    <source>
        <dbReference type="PROSITE" id="PS51819"/>
    </source>
</evidence>
<reference evidence="2 3" key="1">
    <citation type="submission" date="2017-04" db="EMBL/GenBank/DDBJ databases">
        <title>Complete Genome Sequence of Streptomyces gilvosporeus F607, a Capable Producer of Natamycin.</title>
        <authorList>
            <person name="Zong G."/>
            <person name="Zhong C."/>
            <person name="Fu J."/>
            <person name="Qin R."/>
            <person name="Cao G."/>
        </authorList>
    </citation>
    <scope>NUCLEOTIDE SEQUENCE [LARGE SCALE GENOMIC DNA]</scope>
    <source>
        <strain evidence="2 3">F607</strain>
    </source>
</reference>
<accession>A0A1V0U0Z3</accession>
<dbReference type="SUPFAM" id="SSF54593">
    <property type="entry name" value="Glyoxalase/Bleomycin resistance protein/Dihydroxybiphenyl dioxygenase"/>
    <property type="match status" value="1"/>
</dbReference>
<keyword evidence="2" id="KW-0560">Oxidoreductase</keyword>
<dbReference type="AlphaFoldDB" id="A0A1V0U0Z3"/>
<feature type="domain" description="VOC" evidence="1">
    <location>
        <begin position="1"/>
        <end position="123"/>
    </location>
</feature>
<dbReference type="OrthoDB" id="9792323at2"/>
<dbReference type="Proteomes" id="UP000192726">
    <property type="component" value="Chromosome"/>
</dbReference>
<keyword evidence="3" id="KW-1185">Reference proteome</keyword>